<keyword evidence="2" id="KW-1185">Reference proteome</keyword>
<dbReference type="Proteomes" id="UP000518878">
    <property type="component" value="Unassembled WGS sequence"/>
</dbReference>
<name>A0A7X5QWV6_9GAMM</name>
<dbReference type="RefSeq" id="WP_166700605.1">
    <property type="nucleotide sequence ID" value="NZ_JAAQTL010000002.1"/>
</dbReference>
<dbReference type="SUPFAM" id="SSF52540">
    <property type="entry name" value="P-loop containing nucleoside triphosphate hydrolases"/>
    <property type="match status" value="1"/>
</dbReference>
<proteinExistence type="predicted"/>
<evidence type="ECO:0000313" key="2">
    <source>
        <dbReference type="Proteomes" id="UP000518878"/>
    </source>
</evidence>
<organism evidence="1 2">
    <name type="scientific">Luteibacter yeojuensis</name>
    <dbReference type="NCBI Taxonomy" id="345309"/>
    <lineage>
        <taxon>Bacteria</taxon>
        <taxon>Pseudomonadati</taxon>
        <taxon>Pseudomonadota</taxon>
        <taxon>Gammaproteobacteria</taxon>
        <taxon>Lysobacterales</taxon>
        <taxon>Rhodanobacteraceae</taxon>
        <taxon>Luteibacter</taxon>
    </lineage>
</organism>
<dbReference type="GO" id="GO:0016301">
    <property type="term" value="F:kinase activity"/>
    <property type="evidence" value="ECO:0007669"/>
    <property type="project" value="UniProtKB-KW"/>
</dbReference>
<gene>
    <name evidence="1" type="ORF">HBF32_15025</name>
</gene>
<evidence type="ECO:0000313" key="1">
    <source>
        <dbReference type="EMBL" id="NID16785.1"/>
    </source>
</evidence>
<reference evidence="1 2" key="1">
    <citation type="journal article" date="2006" name="Int. J. Syst. Evol. Microbiol.">
        <title>Dyella yeojuensis sp. nov., isolated from greenhouse soil in Korea.</title>
        <authorList>
            <person name="Kim B.Y."/>
            <person name="Weon H.Y."/>
            <person name="Lee K.H."/>
            <person name="Seok S.J."/>
            <person name="Kwon S.W."/>
            <person name="Go S.J."/>
            <person name="Stackebrandt E."/>
        </authorList>
    </citation>
    <scope>NUCLEOTIDE SEQUENCE [LARGE SCALE GENOMIC DNA]</scope>
    <source>
        <strain evidence="1 2">DSM 17673</strain>
    </source>
</reference>
<keyword evidence="1" id="KW-0808">Transferase</keyword>
<dbReference type="EMBL" id="JAAQTL010000002">
    <property type="protein sequence ID" value="NID16785.1"/>
    <property type="molecule type" value="Genomic_DNA"/>
</dbReference>
<dbReference type="InterPro" id="IPR027417">
    <property type="entry name" value="P-loop_NTPase"/>
</dbReference>
<keyword evidence="1" id="KW-0418">Kinase</keyword>
<accession>A0A7X5QWV6</accession>
<dbReference type="Gene3D" id="3.40.50.300">
    <property type="entry name" value="P-loop containing nucleotide triphosphate hydrolases"/>
    <property type="match status" value="1"/>
</dbReference>
<comment type="caution">
    <text evidence="1">The sequence shown here is derived from an EMBL/GenBank/DDBJ whole genome shotgun (WGS) entry which is preliminary data.</text>
</comment>
<dbReference type="AlphaFoldDB" id="A0A7X5QWV6"/>
<protein>
    <submittedName>
        <fullName evidence="1">Kinase</fullName>
    </submittedName>
</protein>
<sequence length="271" mass="29642">MESADASTLAATVLGRFEGAVAQAEQPFVLGLSGLQGSGKSTLAAALVDAARERGWAAVALSLDDVYLTRAERAVLAVEVHPLLRTRGVPGTHDLALLASTLDALAKASPGKPVAIPRFDKGRDDRREPALWPAIAEPPKLVVLEGWCLGVEPAVDPADLTEPMNALERCEDPDGRWRRWVDARLAEYLPVWKRIDALTLLRAPSWDVVATWRAEAEKPLRERGEPGAMDDAALSRFLQHYERISRRALETLEQKAGLTIHLDKSRRATNL</sequence>